<dbReference type="NCBIfam" id="TIGR00120">
    <property type="entry name" value="ArgJ"/>
    <property type="match status" value="1"/>
</dbReference>
<feature type="site" description="Cleavage; by autolysis" evidence="9">
    <location>
        <begin position="190"/>
        <end position="191"/>
    </location>
</feature>
<dbReference type="InterPro" id="IPR002813">
    <property type="entry name" value="Arg_biosynth_ArgJ"/>
</dbReference>
<comment type="similarity">
    <text evidence="1 9">Belongs to the ArgJ family.</text>
</comment>
<feature type="active site" description="Nucleophile" evidence="9">
    <location>
        <position position="191"/>
    </location>
</feature>
<dbReference type="PANTHER" id="PTHR23100:SF0">
    <property type="entry name" value="ARGININE BIOSYNTHESIS BIFUNCTIONAL PROTEIN ARGJ, MITOCHONDRIAL"/>
    <property type="match status" value="1"/>
</dbReference>
<comment type="pathway">
    <text evidence="9">Amino-acid biosynthesis; L-arginine biosynthesis; L-ornithine and N-acetyl-L-glutamate from L-glutamate and N(2)-acetyl-L-ornithine (cyclic): step 1/1.</text>
</comment>
<dbReference type="PANTHER" id="PTHR23100">
    <property type="entry name" value="ARGININE BIOSYNTHESIS BIFUNCTIONAL PROTEIN ARGJ"/>
    <property type="match status" value="1"/>
</dbReference>
<dbReference type="FunFam" id="3.10.20.340:FF:000001">
    <property type="entry name" value="Arginine biosynthesis bifunctional protein ArgJ, chloroplastic"/>
    <property type="match status" value="1"/>
</dbReference>
<dbReference type="InterPro" id="IPR016117">
    <property type="entry name" value="ArgJ-like_dom_sf"/>
</dbReference>
<dbReference type="GO" id="GO:0006592">
    <property type="term" value="P:ornithine biosynthetic process"/>
    <property type="evidence" value="ECO:0007669"/>
    <property type="project" value="TreeGrafter"/>
</dbReference>
<dbReference type="GO" id="GO:0004358">
    <property type="term" value="F:L-glutamate N-acetyltransferase activity, acting on acetyl-L-ornithine as donor"/>
    <property type="evidence" value="ECO:0007669"/>
    <property type="project" value="UniProtKB-UniRule"/>
</dbReference>
<dbReference type="Pfam" id="PF01960">
    <property type="entry name" value="ArgJ"/>
    <property type="match status" value="1"/>
</dbReference>
<sequence length="407" mass="42907">MAIGISAPQHLDPISGIRLGTTAAGIRYAGRQDLTLIALEAGTAVAGVFTRNRFRAAPVIVAERHLARGTVQALLINTGNANAGTGAEGMAAAEESCRIVAEALGCRPEEVLPFSTGVIGEVAPLAERIGAALPACAARLRPDAWIDAATAIMTTDTVAKGCSVRVALDGVHFTVTGIAKGSGMIRPDMATMLAYIATDAPLQGLALERCLHDAVERSFNRITVDGDTSTNDACILMATGKAAMDPIRTPQDPAYGRVAAAVEAVALQLAQAIVRDGEGATKFIPITVTGGRDPQECLKVAYRMAHSPLIKTAFFASDPNWGRLLAAIGAAGIDDLNVEKVQIWLGELRIVRDGARDPDYRETAGQAVMAATEIPIRVDLGRGTAEERIWTCDLSHDYVRINADYRS</sequence>
<comment type="caution">
    <text evidence="10">The sequence shown here is derived from an EMBL/GenBank/DDBJ whole genome shotgun (WGS) entry which is preliminary data.</text>
</comment>
<proteinExistence type="inferred from homology"/>
<organism evidence="10">
    <name type="scientific">Acidithiobacillus sulfuriphilus</name>
    <dbReference type="NCBI Taxonomy" id="1867749"/>
    <lineage>
        <taxon>Bacteria</taxon>
        <taxon>Pseudomonadati</taxon>
        <taxon>Pseudomonadota</taxon>
        <taxon>Acidithiobacillia</taxon>
        <taxon>Acidithiobacillales</taxon>
        <taxon>Acidithiobacillaceae</taxon>
        <taxon>Acidithiobacillus</taxon>
    </lineage>
</organism>
<keyword evidence="4 9" id="KW-0028">Amino-acid biosynthesis</keyword>
<accession>A0A3M8QTM3</accession>
<comment type="subcellular location">
    <subcellularLocation>
        <location evidence="9">Cytoplasm</location>
    </subcellularLocation>
</comment>
<dbReference type="EMBL" id="RIZI01000194">
    <property type="protein sequence ID" value="RNF57890.1"/>
    <property type="molecule type" value="Genomic_DNA"/>
</dbReference>
<dbReference type="FunFam" id="3.60.70.12:FF:000001">
    <property type="entry name" value="Arginine biosynthesis bifunctional protein ArgJ, chloroplastic"/>
    <property type="match status" value="1"/>
</dbReference>
<feature type="binding site" evidence="9">
    <location>
        <position position="180"/>
    </location>
    <ligand>
        <name>substrate</name>
    </ligand>
</feature>
<comment type="catalytic activity">
    <reaction evidence="9">
        <text>L-glutamate + acetyl-CoA = N-acetyl-L-glutamate + CoA + H(+)</text>
        <dbReference type="Rhea" id="RHEA:24292"/>
        <dbReference type="ChEBI" id="CHEBI:15378"/>
        <dbReference type="ChEBI" id="CHEBI:29985"/>
        <dbReference type="ChEBI" id="CHEBI:44337"/>
        <dbReference type="ChEBI" id="CHEBI:57287"/>
        <dbReference type="ChEBI" id="CHEBI:57288"/>
        <dbReference type="EC" id="2.3.1.1"/>
    </reaction>
</comment>
<dbReference type="EC" id="2.3.1.1" evidence="9"/>
<dbReference type="GO" id="GO:0004042">
    <property type="term" value="F:L-glutamate N-acetyltransferase activity"/>
    <property type="evidence" value="ECO:0007669"/>
    <property type="project" value="UniProtKB-UniRule"/>
</dbReference>
<dbReference type="Gene3D" id="3.10.20.340">
    <property type="entry name" value="ArgJ beta chain, C-terminal domain"/>
    <property type="match status" value="1"/>
</dbReference>
<keyword evidence="6 9" id="KW-0068">Autocatalytic cleavage</keyword>
<evidence type="ECO:0000256" key="2">
    <source>
        <dbReference type="ARBA" id="ARBA00011475"/>
    </source>
</evidence>
<dbReference type="EC" id="2.3.1.35" evidence="9"/>
<protein>
    <recommendedName>
        <fullName evidence="9">Arginine biosynthesis bifunctional protein ArgJ</fullName>
    </recommendedName>
    <domain>
        <recommendedName>
            <fullName evidence="9">Glutamate N-acetyltransferase</fullName>
            <ecNumber evidence="9">2.3.1.35</ecNumber>
        </recommendedName>
        <alternativeName>
            <fullName evidence="9">Ornithine acetyltransferase</fullName>
            <shortName evidence="9">OATase</shortName>
        </alternativeName>
        <alternativeName>
            <fullName evidence="9">Ornithine transacetylase</fullName>
        </alternativeName>
    </domain>
    <domain>
        <recommendedName>
            <fullName evidence="9">Amino-acid acetyltransferase</fullName>
            <ecNumber evidence="9">2.3.1.1</ecNumber>
        </recommendedName>
        <alternativeName>
            <fullName evidence="9">N-acetylglutamate synthase</fullName>
            <shortName evidence="9">AGSase</shortName>
        </alternativeName>
    </domain>
    <component>
        <recommendedName>
            <fullName evidence="9">Arginine biosynthesis bifunctional protein ArgJ alpha chain</fullName>
        </recommendedName>
    </component>
    <component>
        <recommendedName>
            <fullName evidence="9">Arginine biosynthesis bifunctional protein ArgJ beta chain</fullName>
        </recommendedName>
    </component>
</protein>
<evidence type="ECO:0000256" key="1">
    <source>
        <dbReference type="ARBA" id="ARBA00006774"/>
    </source>
</evidence>
<feature type="binding site" evidence="9">
    <location>
        <position position="191"/>
    </location>
    <ligand>
        <name>substrate</name>
    </ligand>
</feature>
<dbReference type="OrthoDB" id="9804242at2"/>
<dbReference type="RefSeq" id="WP_123106096.1">
    <property type="nucleotide sequence ID" value="NZ_CP127527.1"/>
</dbReference>
<dbReference type="GO" id="GO:0006526">
    <property type="term" value="P:L-arginine biosynthetic process"/>
    <property type="evidence" value="ECO:0007669"/>
    <property type="project" value="UniProtKB-UniRule"/>
</dbReference>
<evidence type="ECO:0000256" key="6">
    <source>
        <dbReference type="ARBA" id="ARBA00022813"/>
    </source>
</evidence>
<dbReference type="GO" id="GO:0005737">
    <property type="term" value="C:cytoplasm"/>
    <property type="evidence" value="ECO:0007669"/>
    <property type="project" value="UniProtKB-SubCell"/>
</dbReference>
<evidence type="ECO:0000256" key="8">
    <source>
        <dbReference type="ARBA" id="ARBA00049439"/>
    </source>
</evidence>
<comment type="subunit">
    <text evidence="2 9">Heterotetramer of two alpha and two beta chains.</text>
</comment>
<evidence type="ECO:0000256" key="4">
    <source>
        <dbReference type="ARBA" id="ARBA00022605"/>
    </source>
</evidence>
<evidence type="ECO:0000313" key="10">
    <source>
        <dbReference type="EMBL" id="RNF57890.1"/>
    </source>
</evidence>
<feature type="binding site" evidence="9">
    <location>
        <position position="278"/>
    </location>
    <ligand>
        <name>substrate</name>
    </ligand>
</feature>
<dbReference type="UniPathway" id="UPA00068">
    <property type="reaction ID" value="UER00106"/>
</dbReference>
<name>A0A3M8QTM3_9PROT</name>
<keyword evidence="3 9" id="KW-0055">Arginine biosynthesis</keyword>
<dbReference type="Gene3D" id="3.60.70.12">
    <property type="entry name" value="L-amino peptidase D-ALA esterase/amidase"/>
    <property type="match status" value="1"/>
</dbReference>
<comment type="function">
    <text evidence="9">Catalyzes two activities which are involved in the cyclic version of arginine biosynthesis: the synthesis of N-acetylglutamate from glutamate and acetyl-CoA as the acetyl donor, and of ornithine by transacetylation between N(2)-acetylornithine and glutamate.</text>
</comment>
<feature type="binding site" evidence="9">
    <location>
        <position position="154"/>
    </location>
    <ligand>
        <name>substrate</name>
    </ligand>
</feature>
<dbReference type="CDD" id="cd02152">
    <property type="entry name" value="OAT"/>
    <property type="match status" value="1"/>
</dbReference>
<keyword evidence="7 9" id="KW-0012">Acyltransferase</keyword>
<comment type="pathway">
    <text evidence="9">Amino-acid biosynthesis; L-arginine biosynthesis; N(2)-acetyl-L-ornithine from L-glutamate: step 1/4.</text>
</comment>
<evidence type="ECO:0000256" key="3">
    <source>
        <dbReference type="ARBA" id="ARBA00022571"/>
    </source>
</evidence>
<feature type="binding site" evidence="9">
    <location>
        <position position="402"/>
    </location>
    <ligand>
        <name>substrate</name>
    </ligand>
</feature>
<evidence type="ECO:0000256" key="9">
    <source>
        <dbReference type="HAMAP-Rule" id="MF_01106"/>
    </source>
</evidence>
<dbReference type="InterPro" id="IPR042195">
    <property type="entry name" value="ArgJ_beta_C"/>
</dbReference>
<feature type="site" description="Involved in the stabilization of negative charge on the oxyanion by the formation of the oxyanion hole" evidence="9">
    <location>
        <position position="117"/>
    </location>
</feature>
<comment type="catalytic activity">
    <reaction evidence="8 9">
        <text>N(2)-acetyl-L-ornithine + L-glutamate = N-acetyl-L-glutamate + L-ornithine</text>
        <dbReference type="Rhea" id="RHEA:15349"/>
        <dbReference type="ChEBI" id="CHEBI:29985"/>
        <dbReference type="ChEBI" id="CHEBI:44337"/>
        <dbReference type="ChEBI" id="CHEBI:46911"/>
        <dbReference type="ChEBI" id="CHEBI:57805"/>
        <dbReference type="EC" id="2.3.1.35"/>
    </reaction>
</comment>
<feature type="chain" id="PRO_5023547539" description="Arginine biosynthesis bifunctional protein ArgJ alpha chain" evidence="9">
    <location>
        <begin position="1"/>
        <end position="190"/>
    </location>
</feature>
<dbReference type="SUPFAM" id="SSF56266">
    <property type="entry name" value="DmpA/ArgJ-like"/>
    <property type="match status" value="1"/>
</dbReference>
<evidence type="ECO:0000256" key="7">
    <source>
        <dbReference type="ARBA" id="ARBA00023315"/>
    </source>
</evidence>
<reference evidence="10" key="1">
    <citation type="submission" date="2018-10" db="EMBL/GenBank/DDBJ databases">
        <title>Acidithiobacillus sulfuriphilus sp. nov.: an extremely acidophilic sulfur-oxidizing chemolithotroph isolated from a neutral pH environment.</title>
        <authorList>
            <person name="Falagan C."/>
            <person name="Moya-Beltran A."/>
            <person name="Quatrini R."/>
            <person name="Johnson D.B."/>
        </authorList>
    </citation>
    <scope>NUCLEOTIDE SEQUENCE [LARGE SCALE GENOMIC DNA]</scope>
    <source>
        <strain evidence="10">CJ-2</strain>
    </source>
</reference>
<evidence type="ECO:0000256" key="5">
    <source>
        <dbReference type="ARBA" id="ARBA00022679"/>
    </source>
</evidence>
<gene>
    <name evidence="9 10" type="primary">argJ</name>
    <name evidence="10" type="ORF">EC580_13975</name>
</gene>
<feature type="chain" id="PRO_5023547538" description="Arginine biosynthesis bifunctional protein ArgJ beta chain" evidence="9">
    <location>
        <begin position="191"/>
        <end position="407"/>
    </location>
</feature>
<keyword evidence="9" id="KW-0963">Cytoplasm</keyword>
<keyword evidence="9" id="KW-0511">Multifunctional enzyme</keyword>
<feature type="binding site" evidence="9">
    <location>
        <position position="407"/>
    </location>
    <ligand>
        <name>substrate</name>
    </ligand>
</feature>
<feature type="site" description="Involved in the stabilization of negative charge on the oxyanion by the formation of the oxyanion hole" evidence="9">
    <location>
        <position position="116"/>
    </location>
</feature>
<dbReference type="NCBIfam" id="NF003802">
    <property type="entry name" value="PRK05388.1"/>
    <property type="match status" value="1"/>
</dbReference>
<dbReference type="AlphaFoldDB" id="A0A3M8QTM3"/>
<dbReference type="HAMAP" id="MF_01106">
    <property type="entry name" value="ArgJ"/>
    <property type="match status" value="1"/>
</dbReference>
<keyword evidence="5 9" id="KW-0808">Transferase</keyword>